<name>A0ABV0D1R4_9SPHN</name>
<dbReference type="Proteomes" id="UP001484535">
    <property type="component" value="Unassembled WGS sequence"/>
</dbReference>
<accession>A0ABV0D1R4</accession>
<organism evidence="1 2">
    <name type="scientific">Aurantiacibacter flavus</name>
    <dbReference type="NCBI Taxonomy" id="3145232"/>
    <lineage>
        <taxon>Bacteria</taxon>
        <taxon>Pseudomonadati</taxon>
        <taxon>Pseudomonadota</taxon>
        <taxon>Alphaproteobacteria</taxon>
        <taxon>Sphingomonadales</taxon>
        <taxon>Erythrobacteraceae</taxon>
        <taxon>Aurantiacibacter</taxon>
    </lineage>
</organism>
<feature type="non-terminal residue" evidence="1">
    <location>
        <position position="140"/>
    </location>
</feature>
<evidence type="ECO:0008006" key="3">
    <source>
        <dbReference type="Google" id="ProtNLM"/>
    </source>
</evidence>
<keyword evidence="2" id="KW-1185">Reference proteome</keyword>
<sequence>MIVCGQLNENLLASVSQHQRQKNGEQTLNRMRARALNGYWVFQTPIGYRYERVTGQGKVLQLVEPVASIVRAALEGFANKRFGIKAEVKRFLEAQPDFPRSIANDLGFTEITIAALLGHASGSITSRYVHTLDAALIMAA</sequence>
<dbReference type="EMBL" id="JBDLBR010000015">
    <property type="protein sequence ID" value="MEN7538825.1"/>
    <property type="molecule type" value="Genomic_DNA"/>
</dbReference>
<comment type="caution">
    <text evidence="1">The sequence shown here is derived from an EMBL/GenBank/DDBJ whole genome shotgun (WGS) entry which is preliminary data.</text>
</comment>
<dbReference type="SUPFAM" id="SSF56349">
    <property type="entry name" value="DNA breaking-rejoining enzymes"/>
    <property type="match status" value="1"/>
</dbReference>
<evidence type="ECO:0000313" key="1">
    <source>
        <dbReference type="EMBL" id="MEN7538825.1"/>
    </source>
</evidence>
<gene>
    <name evidence="1" type="ORF">ABDJ38_16775</name>
</gene>
<proteinExistence type="predicted"/>
<protein>
    <recommendedName>
        <fullName evidence="3">Tyr recombinase domain-containing protein</fullName>
    </recommendedName>
</protein>
<dbReference type="InterPro" id="IPR011010">
    <property type="entry name" value="DNA_brk_join_enz"/>
</dbReference>
<reference evidence="1 2" key="1">
    <citation type="submission" date="2024-05" db="EMBL/GenBank/DDBJ databases">
        <authorList>
            <person name="Park S."/>
        </authorList>
    </citation>
    <scope>NUCLEOTIDE SEQUENCE [LARGE SCALE GENOMIC DNA]</scope>
    <source>
        <strain evidence="1 2">DGU5</strain>
    </source>
</reference>
<evidence type="ECO:0000313" key="2">
    <source>
        <dbReference type="Proteomes" id="UP001484535"/>
    </source>
</evidence>